<comment type="caution">
    <text evidence="1">The sequence shown here is derived from an EMBL/GenBank/DDBJ whole genome shotgun (WGS) entry which is preliminary data.</text>
</comment>
<name>A0A117QM07_9ACTN</name>
<protein>
    <submittedName>
        <fullName evidence="1">Uncharacterized protein</fullName>
    </submittedName>
</protein>
<dbReference type="EMBL" id="LMWS01000031">
    <property type="protein sequence ID" value="KUN35769.1"/>
    <property type="molecule type" value="Genomic_DNA"/>
</dbReference>
<organism evidence="1 2">
    <name type="scientific">Streptomyces longwoodensis</name>
    <dbReference type="NCBI Taxonomy" id="68231"/>
    <lineage>
        <taxon>Bacteria</taxon>
        <taxon>Bacillati</taxon>
        <taxon>Actinomycetota</taxon>
        <taxon>Actinomycetes</taxon>
        <taxon>Kitasatosporales</taxon>
        <taxon>Streptomycetaceae</taxon>
        <taxon>Streptomyces</taxon>
    </lineage>
</organism>
<reference evidence="1 2" key="1">
    <citation type="submission" date="2015-10" db="EMBL/GenBank/DDBJ databases">
        <title>Draft genome sequence of Streptomyces longwoodensis DSM 41677, type strain for the species Streptomyces longwoodensis.</title>
        <authorList>
            <person name="Ruckert C."/>
            <person name="Winkler A."/>
            <person name="Kalinowski J."/>
            <person name="Kampfer P."/>
            <person name="Glaeser S."/>
        </authorList>
    </citation>
    <scope>NUCLEOTIDE SEQUENCE [LARGE SCALE GENOMIC DNA]</scope>
    <source>
        <strain evidence="1 2">DSM 41677</strain>
    </source>
</reference>
<dbReference type="Proteomes" id="UP000053271">
    <property type="component" value="Unassembled WGS sequence"/>
</dbReference>
<gene>
    <name evidence="1" type="ORF">AQJ30_24135</name>
</gene>
<dbReference type="AlphaFoldDB" id="A0A117QM07"/>
<keyword evidence="2" id="KW-1185">Reference proteome</keyword>
<proteinExistence type="predicted"/>
<sequence>MWSLSQQLAVGADRMVVQSFCYGCLDGFLTPDEKIALPQRVSCQRLDQDSVDGTQGGLNGCHPQTSGDHRLQLIE</sequence>
<accession>A0A117QM07</accession>
<evidence type="ECO:0000313" key="1">
    <source>
        <dbReference type="EMBL" id="KUN35769.1"/>
    </source>
</evidence>
<evidence type="ECO:0000313" key="2">
    <source>
        <dbReference type="Proteomes" id="UP000053271"/>
    </source>
</evidence>